<comment type="caution">
    <text evidence="3">The sequence shown here is derived from an EMBL/GenBank/DDBJ whole genome shotgun (WGS) entry which is preliminary data.</text>
</comment>
<evidence type="ECO:0000256" key="1">
    <source>
        <dbReference type="SAM" id="MobiDB-lite"/>
    </source>
</evidence>
<keyword evidence="2" id="KW-1133">Transmembrane helix</keyword>
<evidence type="ECO:0000313" key="4">
    <source>
        <dbReference type="Proteomes" id="UP000886595"/>
    </source>
</evidence>
<feature type="region of interest" description="Disordered" evidence="1">
    <location>
        <begin position="51"/>
        <end position="80"/>
    </location>
</feature>
<evidence type="ECO:0000313" key="3">
    <source>
        <dbReference type="EMBL" id="KAG2318464.1"/>
    </source>
</evidence>
<organism evidence="3 4">
    <name type="scientific">Brassica carinata</name>
    <name type="common">Ethiopian mustard</name>
    <name type="synonym">Abyssinian cabbage</name>
    <dbReference type="NCBI Taxonomy" id="52824"/>
    <lineage>
        <taxon>Eukaryota</taxon>
        <taxon>Viridiplantae</taxon>
        <taxon>Streptophyta</taxon>
        <taxon>Embryophyta</taxon>
        <taxon>Tracheophyta</taxon>
        <taxon>Spermatophyta</taxon>
        <taxon>Magnoliopsida</taxon>
        <taxon>eudicotyledons</taxon>
        <taxon>Gunneridae</taxon>
        <taxon>Pentapetalae</taxon>
        <taxon>rosids</taxon>
        <taxon>malvids</taxon>
        <taxon>Brassicales</taxon>
        <taxon>Brassicaceae</taxon>
        <taxon>Brassiceae</taxon>
        <taxon>Brassica</taxon>
    </lineage>
</organism>
<keyword evidence="2" id="KW-0812">Transmembrane</keyword>
<accession>A0A8X7VV39</accession>
<dbReference type="PANTHER" id="PTHR36381:SF1">
    <property type="entry name" value="ETHYLENE-REGULATED TRANSCRIPT 2 (ERT2)"/>
    <property type="match status" value="1"/>
</dbReference>
<keyword evidence="2" id="KW-0472">Membrane</keyword>
<feature type="transmembrane region" description="Helical" evidence="2">
    <location>
        <begin position="155"/>
        <end position="179"/>
    </location>
</feature>
<dbReference type="EMBL" id="JAAMPC010000003">
    <property type="protein sequence ID" value="KAG2318464.1"/>
    <property type="molecule type" value="Genomic_DNA"/>
</dbReference>
<evidence type="ECO:0008006" key="5">
    <source>
        <dbReference type="Google" id="ProtNLM"/>
    </source>
</evidence>
<gene>
    <name evidence="3" type="ORF">Bca52824_011677</name>
</gene>
<feature type="region of interest" description="Disordered" evidence="1">
    <location>
        <begin position="99"/>
        <end position="125"/>
    </location>
</feature>
<feature type="transmembrane region" description="Helical" evidence="2">
    <location>
        <begin position="128"/>
        <end position="149"/>
    </location>
</feature>
<protein>
    <recommendedName>
        <fullName evidence="5">Ethylene-responsive nuclear protein</fullName>
    </recommendedName>
</protein>
<keyword evidence="4" id="KW-1185">Reference proteome</keyword>
<name>A0A8X7VV39_BRACI</name>
<sequence length="402" mass="44675">MPLPWKKSKSGRISRFVTDLQHSPKHGGSLFVETGFPTSLIDLFVKNRDRLKKSSSKRNNNKAPTQTAPTRPRVLSPPLLQRLDPASVTEDLTASKVDEDLDGGSCLTSENRHDGDDNKDHRNGGDRGGGCCVLTVVVVKVFAVAVLALSTKKLAVGITISAFALILLELAVVRVFTLLNLCPDAEVRLHSLFGKLIGKKKRKEKVEESSSSSMQEREKNKVSLEIIESFQDSRDCVEEVQVPPEEREVETIREVVLIKEKSKSAKLKSKIVKKIVPKKLRTYKKKKKLKMKEKQEAEGVKVAEEEKECLTEVSSFYSEDRIERGISERDETGSNPPFLESCEEVEEEEEEESGSKGDLTKVIVLVVIALAGLLIGKVIASVLTLSWCLILRFVCCKSQTSL</sequence>
<feature type="transmembrane region" description="Helical" evidence="2">
    <location>
        <begin position="362"/>
        <end position="387"/>
    </location>
</feature>
<dbReference type="AlphaFoldDB" id="A0A8X7VV39"/>
<evidence type="ECO:0000256" key="2">
    <source>
        <dbReference type="SAM" id="Phobius"/>
    </source>
</evidence>
<proteinExistence type="predicted"/>
<feature type="region of interest" description="Disordered" evidence="1">
    <location>
        <begin position="325"/>
        <end position="354"/>
    </location>
</feature>
<dbReference type="Proteomes" id="UP000886595">
    <property type="component" value="Unassembled WGS sequence"/>
</dbReference>
<feature type="compositionally biased region" description="Acidic residues" evidence="1">
    <location>
        <begin position="341"/>
        <end position="352"/>
    </location>
</feature>
<dbReference type="OrthoDB" id="690172at2759"/>
<dbReference type="PANTHER" id="PTHR36381">
    <property type="entry name" value="ETHYLENE-REGULATED TRANSCRIPT 2 (ERT2)"/>
    <property type="match status" value="1"/>
</dbReference>
<reference evidence="3 4" key="1">
    <citation type="submission" date="2020-02" db="EMBL/GenBank/DDBJ databases">
        <authorList>
            <person name="Ma Q."/>
            <person name="Huang Y."/>
            <person name="Song X."/>
            <person name="Pei D."/>
        </authorList>
    </citation>
    <scope>NUCLEOTIDE SEQUENCE [LARGE SCALE GENOMIC DNA]</scope>
    <source>
        <strain evidence="3">Sxm20200214</strain>
        <tissue evidence="3">Leaf</tissue>
    </source>
</reference>
<feature type="compositionally biased region" description="Basic residues" evidence="1">
    <location>
        <begin position="51"/>
        <end position="60"/>
    </location>
</feature>
<feature type="compositionally biased region" description="Basic and acidic residues" evidence="1">
    <location>
        <begin position="110"/>
        <end position="125"/>
    </location>
</feature>